<name>A0ABP9HQ95_9ACTN</name>
<accession>A0ABP9HQ95</accession>
<feature type="region of interest" description="Disordered" evidence="1">
    <location>
        <begin position="73"/>
        <end position="99"/>
    </location>
</feature>
<evidence type="ECO:0000256" key="1">
    <source>
        <dbReference type="SAM" id="MobiDB-lite"/>
    </source>
</evidence>
<dbReference type="EMBL" id="BAABIL010000205">
    <property type="protein sequence ID" value="GAA4975659.1"/>
    <property type="molecule type" value="Genomic_DNA"/>
</dbReference>
<sequence length="99" mass="9549">MLALLVTASLCAACTGGPATPEAAGSRVDGPVIVVTGTSTADSDASAASGPLSLTDGCLLLGDLAVLVWEEGTSWDSTPPGRETSGGRAVLVGHGPLGS</sequence>
<proteinExistence type="predicted"/>
<comment type="caution">
    <text evidence="2">The sequence shown here is derived from an EMBL/GenBank/DDBJ whole genome shotgun (WGS) entry which is preliminary data.</text>
</comment>
<organism evidence="2 3">
    <name type="scientific">Kineococcus glutinatus</name>
    <dbReference type="NCBI Taxonomy" id="1070872"/>
    <lineage>
        <taxon>Bacteria</taxon>
        <taxon>Bacillati</taxon>
        <taxon>Actinomycetota</taxon>
        <taxon>Actinomycetes</taxon>
        <taxon>Kineosporiales</taxon>
        <taxon>Kineosporiaceae</taxon>
        <taxon>Kineococcus</taxon>
    </lineage>
</organism>
<keyword evidence="3" id="KW-1185">Reference proteome</keyword>
<evidence type="ECO:0000313" key="2">
    <source>
        <dbReference type="EMBL" id="GAA4975659.1"/>
    </source>
</evidence>
<evidence type="ECO:0000313" key="3">
    <source>
        <dbReference type="Proteomes" id="UP001501195"/>
    </source>
</evidence>
<reference evidence="3" key="1">
    <citation type="journal article" date="2019" name="Int. J. Syst. Evol. Microbiol.">
        <title>The Global Catalogue of Microorganisms (GCM) 10K type strain sequencing project: providing services to taxonomists for standard genome sequencing and annotation.</title>
        <authorList>
            <consortium name="The Broad Institute Genomics Platform"/>
            <consortium name="The Broad Institute Genome Sequencing Center for Infectious Disease"/>
            <person name="Wu L."/>
            <person name="Ma J."/>
        </authorList>
    </citation>
    <scope>NUCLEOTIDE SEQUENCE [LARGE SCALE GENOMIC DNA]</scope>
    <source>
        <strain evidence="3">JCM 18126</strain>
    </source>
</reference>
<protein>
    <submittedName>
        <fullName evidence="2">Uncharacterized protein</fullName>
    </submittedName>
</protein>
<gene>
    <name evidence="2" type="ORF">GCM10023225_16000</name>
</gene>
<dbReference type="Proteomes" id="UP001501195">
    <property type="component" value="Unassembled WGS sequence"/>
</dbReference>